<evidence type="ECO:0000313" key="1">
    <source>
        <dbReference type="EMBL" id="VAW96839.1"/>
    </source>
</evidence>
<organism evidence="1">
    <name type="scientific">hydrothermal vent metagenome</name>
    <dbReference type="NCBI Taxonomy" id="652676"/>
    <lineage>
        <taxon>unclassified sequences</taxon>
        <taxon>metagenomes</taxon>
        <taxon>ecological metagenomes</taxon>
    </lineage>
</organism>
<dbReference type="SUPFAM" id="SSF117396">
    <property type="entry name" value="TM1631-like"/>
    <property type="match status" value="1"/>
</dbReference>
<proteinExistence type="predicted"/>
<dbReference type="Gene3D" id="3.20.20.410">
    <property type="entry name" value="Protein of unknown function UPF0759"/>
    <property type="match status" value="1"/>
</dbReference>
<dbReference type="EMBL" id="UOFT01000054">
    <property type="protein sequence ID" value="VAW96839.1"/>
    <property type="molecule type" value="Genomic_DNA"/>
</dbReference>
<dbReference type="AlphaFoldDB" id="A0A3B1AEW7"/>
<evidence type="ECO:0008006" key="2">
    <source>
        <dbReference type="Google" id="ProtNLM"/>
    </source>
</evidence>
<reference evidence="1" key="1">
    <citation type="submission" date="2018-06" db="EMBL/GenBank/DDBJ databases">
        <authorList>
            <person name="Zhirakovskaya E."/>
        </authorList>
    </citation>
    <scope>NUCLEOTIDE SEQUENCE</scope>
</reference>
<gene>
    <name evidence="1" type="ORF">MNBD_GAMMA23-1344</name>
</gene>
<accession>A0A3B1AEW7</accession>
<sequence>MSQRDYRILIGTAGWQHPEWGNEAFYPEDLPKDWYLSFYANEFPVVLIPESRWAGVSEVKQITAEIIEQATEGFKCIFELDLIAQNNIQARLQSLSRIEDFLGGLLLRVNGNFIEDKKLSEQLVSLHADFNVCLDVDAVADLSKIVVFCEQHAISVCWRGEGEVIVPDASPLWLTRCDSGQDKKAVVQQLKTIIAKQLKLEIQSREHVLIIDGAPPSVEVTRNASIMMDIM</sequence>
<dbReference type="InterPro" id="IPR036520">
    <property type="entry name" value="UPF0759_sf"/>
</dbReference>
<protein>
    <recommendedName>
        <fullName evidence="2">DUF72 domain-containing protein</fullName>
    </recommendedName>
</protein>
<name>A0A3B1AEW7_9ZZZZ</name>